<protein>
    <recommendedName>
        <fullName evidence="5">Alcohol dehydrogenase-like N-terminal domain-containing protein</fullName>
    </recommendedName>
</protein>
<dbReference type="SUPFAM" id="SSF50129">
    <property type="entry name" value="GroES-like"/>
    <property type="match status" value="1"/>
</dbReference>
<gene>
    <name evidence="6" type="ORF">THITE_2119304</name>
</gene>
<evidence type="ECO:0000259" key="5">
    <source>
        <dbReference type="Pfam" id="PF08240"/>
    </source>
</evidence>
<dbReference type="AlphaFoldDB" id="G2RBL3"/>
<dbReference type="PROSITE" id="PS00059">
    <property type="entry name" value="ADH_ZINC"/>
    <property type="match status" value="1"/>
</dbReference>
<evidence type="ECO:0000256" key="4">
    <source>
        <dbReference type="ARBA" id="ARBA00023002"/>
    </source>
</evidence>
<feature type="domain" description="Alcohol dehydrogenase-like N-terminal" evidence="5">
    <location>
        <begin position="32"/>
        <end position="90"/>
    </location>
</feature>
<dbReference type="InterPro" id="IPR002328">
    <property type="entry name" value="ADH_Zn_CS"/>
</dbReference>
<comment type="cofactor">
    <cofactor evidence="1">
        <name>Zn(2+)</name>
        <dbReference type="ChEBI" id="CHEBI:29105"/>
    </cofactor>
</comment>
<dbReference type="HOGENOM" id="CLU_026673_23_5_1"/>
<keyword evidence="2" id="KW-0479">Metal-binding</keyword>
<dbReference type="Pfam" id="PF08240">
    <property type="entry name" value="ADH_N"/>
    <property type="match status" value="1"/>
</dbReference>
<keyword evidence="4" id="KW-0560">Oxidoreductase</keyword>
<evidence type="ECO:0000313" key="7">
    <source>
        <dbReference type="Proteomes" id="UP000008181"/>
    </source>
</evidence>
<dbReference type="eggNOG" id="KOG0024">
    <property type="taxonomic scope" value="Eukaryota"/>
</dbReference>
<dbReference type="Proteomes" id="UP000008181">
    <property type="component" value="Chromosome 4"/>
</dbReference>
<dbReference type="PANTHER" id="PTHR42813">
    <property type="entry name" value="ZINC-TYPE ALCOHOL DEHYDROGENASE-LIKE"/>
    <property type="match status" value="1"/>
</dbReference>
<evidence type="ECO:0000256" key="2">
    <source>
        <dbReference type="ARBA" id="ARBA00022723"/>
    </source>
</evidence>
<dbReference type="PANTHER" id="PTHR42813:SF2">
    <property type="entry name" value="DEHYDROGENASE, ZINC-CONTAINING, PUTATIVE (AFU_ORTHOLOGUE AFUA_2G02810)-RELATED"/>
    <property type="match status" value="1"/>
</dbReference>
<dbReference type="KEGG" id="ttt:THITE_2119304"/>
<dbReference type="InterPro" id="IPR013154">
    <property type="entry name" value="ADH-like_N"/>
</dbReference>
<keyword evidence="3" id="KW-0862">Zinc</keyword>
<sequence>MSNLPATMKAVVFHGPKHVAVEDRPVPKLQQPTDIIVKVQATALCGSELHVFRGHQPSPTGFIMGHEFVGTVVEAGSAVTTVAVGDKVVAPFTVSW</sequence>
<dbReference type="GO" id="GO:0008270">
    <property type="term" value="F:zinc ion binding"/>
    <property type="evidence" value="ECO:0007669"/>
    <property type="project" value="InterPro"/>
</dbReference>
<keyword evidence="7" id="KW-1185">Reference proteome</keyword>
<dbReference type="OrthoDB" id="442947at2759"/>
<dbReference type="RefSeq" id="XP_003655520.1">
    <property type="nucleotide sequence ID" value="XM_003655472.1"/>
</dbReference>
<proteinExistence type="predicted"/>
<organism evidence="6 7">
    <name type="scientific">Thermothielavioides terrestris (strain ATCC 38088 / NRRL 8126)</name>
    <name type="common">Thielavia terrestris</name>
    <dbReference type="NCBI Taxonomy" id="578455"/>
    <lineage>
        <taxon>Eukaryota</taxon>
        <taxon>Fungi</taxon>
        <taxon>Dikarya</taxon>
        <taxon>Ascomycota</taxon>
        <taxon>Pezizomycotina</taxon>
        <taxon>Sordariomycetes</taxon>
        <taxon>Sordariomycetidae</taxon>
        <taxon>Sordariales</taxon>
        <taxon>Chaetomiaceae</taxon>
        <taxon>Thermothielavioides</taxon>
        <taxon>Thermothielavioides terrestris</taxon>
    </lineage>
</organism>
<dbReference type="EMBL" id="CP003012">
    <property type="protein sequence ID" value="AEO69184.1"/>
    <property type="molecule type" value="Genomic_DNA"/>
</dbReference>
<dbReference type="Gene3D" id="3.90.180.10">
    <property type="entry name" value="Medium-chain alcohol dehydrogenases, catalytic domain"/>
    <property type="match status" value="1"/>
</dbReference>
<dbReference type="InterPro" id="IPR011032">
    <property type="entry name" value="GroES-like_sf"/>
</dbReference>
<accession>G2RBL3</accession>
<dbReference type="GO" id="GO:0016491">
    <property type="term" value="F:oxidoreductase activity"/>
    <property type="evidence" value="ECO:0007669"/>
    <property type="project" value="UniProtKB-KW"/>
</dbReference>
<evidence type="ECO:0000256" key="3">
    <source>
        <dbReference type="ARBA" id="ARBA00022833"/>
    </source>
</evidence>
<evidence type="ECO:0000256" key="1">
    <source>
        <dbReference type="ARBA" id="ARBA00001947"/>
    </source>
</evidence>
<evidence type="ECO:0000313" key="6">
    <source>
        <dbReference type="EMBL" id="AEO69184.1"/>
    </source>
</evidence>
<reference evidence="6 7" key="1">
    <citation type="journal article" date="2011" name="Nat. Biotechnol.">
        <title>Comparative genomic analysis of the thermophilic biomass-degrading fungi Myceliophthora thermophila and Thielavia terrestris.</title>
        <authorList>
            <person name="Berka R.M."/>
            <person name="Grigoriev I.V."/>
            <person name="Otillar R."/>
            <person name="Salamov A."/>
            <person name="Grimwood J."/>
            <person name="Reid I."/>
            <person name="Ishmael N."/>
            <person name="John T."/>
            <person name="Darmond C."/>
            <person name="Moisan M.-C."/>
            <person name="Henrissat B."/>
            <person name="Coutinho P.M."/>
            <person name="Lombard V."/>
            <person name="Natvig D.O."/>
            <person name="Lindquist E."/>
            <person name="Schmutz J."/>
            <person name="Lucas S."/>
            <person name="Harris P."/>
            <person name="Powlowski J."/>
            <person name="Bellemare A."/>
            <person name="Taylor D."/>
            <person name="Butler G."/>
            <person name="de Vries R.P."/>
            <person name="Allijn I.E."/>
            <person name="van den Brink J."/>
            <person name="Ushinsky S."/>
            <person name="Storms R."/>
            <person name="Powell A.J."/>
            <person name="Paulsen I.T."/>
            <person name="Elbourne L.D.H."/>
            <person name="Baker S.E."/>
            <person name="Magnuson J."/>
            <person name="LaBoissiere S."/>
            <person name="Clutterbuck A.J."/>
            <person name="Martinez D."/>
            <person name="Wogulis M."/>
            <person name="de Leon A.L."/>
            <person name="Rey M.W."/>
            <person name="Tsang A."/>
        </authorList>
    </citation>
    <scope>NUCLEOTIDE SEQUENCE [LARGE SCALE GENOMIC DNA]</scope>
    <source>
        <strain evidence="7">ATCC 38088 / NRRL 8126</strain>
    </source>
</reference>
<dbReference type="STRING" id="578455.G2RBL3"/>
<name>G2RBL3_THETT</name>
<dbReference type="GeneID" id="11520211"/>